<dbReference type="InterPro" id="IPR007627">
    <property type="entry name" value="RNA_pol_sigma70_r2"/>
</dbReference>
<dbReference type="InterPro" id="IPR036388">
    <property type="entry name" value="WH-like_DNA-bd_sf"/>
</dbReference>
<dbReference type="Proteomes" id="UP000287352">
    <property type="component" value="Unassembled WGS sequence"/>
</dbReference>
<dbReference type="Pfam" id="PF04542">
    <property type="entry name" value="Sigma70_r2"/>
    <property type="match status" value="1"/>
</dbReference>
<evidence type="ECO:0000256" key="6">
    <source>
        <dbReference type="RuleBase" id="RU000716"/>
    </source>
</evidence>
<dbReference type="OrthoDB" id="158189at2"/>
<feature type="domain" description="RNA polymerase sigma factor 70 region 4 type 2" evidence="8">
    <location>
        <begin position="112"/>
        <end position="162"/>
    </location>
</feature>
<protein>
    <recommendedName>
        <fullName evidence="6">RNA polymerase sigma factor</fullName>
    </recommendedName>
</protein>
<dbReference type="PANTHER" id="PTHR43133">
    <property type="entry name" value="RNA POLYMERASE ECF-TYPE SIGMA FACTO"/>
    <property type="match status" value="1"/>
</dbReference>
<dbReference type="Gene3D" id="1.10.10.10">
    <property type="entry name" value="Winged helix-like DNA-binding domain superfamily/Winged helix DNA-binding domain"/>
    <property type="match status" value="1"/>
</dbReference>
<proteinExistence type="inferred from homology"/>
<accession>A0A402A2C0</accession>
<organism evidence="9 10">
    <name type="scientific">Tengunoibacter tsumagoiensis</name>
    <dbReference type="NCBI Taxonomy" id="2014871"/>
    <lineage>
        <taxon>Bacteria</taxon>
        <taxon>Bacillati</taxon>
        <taxon>Chloroflexota</taxon>
        <taxon>Ktedonobacteria</taxon>
        <taxon>Ktedonobacterales</taxon>
        <taxon>Dictyobacteraceae</taxon>
        <taxon>Tengunoibacter</taxon>
    </lineage>
</organism>
<comment type="caution">
    <text evidence="9">The sequence shown here is derived from an EMBL/GenBank/DDBJ whole genome shotgun (WGS) entry which is preliminary data.</text>
</comment>
<evidence type="ECO:0000256" key="1">
    <source>
        <dbReference type="ARBA" id="ARBA00010641"/>
    </source>
</evidence>
<keyword evidence="10" id="KW-1185">Reference proteome</keyword>
<evidence type="ECO:0000256" key="5">
    <source>
        <dbReference type="ARBA" id="ARBA00023163"/>
    </source>
</evidence>
<dbReference type="SUPFAM" id="SSF88946">
    <property type="entry name" value="Sigma2 domain of RNA polymerase sigma factors"/>
    <property type="match status" value="1"/>
</dbReference>
<dbReference type="PROSITE" id="PS01063">
    <property type="entry name" value="SIGMA70_ECF"/>
    <property type="match status" value="1"/>
</dbReference>
<comment type="similarity">
    <text evidence="1 6">Belongs to the sigma-70 factor family. ECF subfamily.</text>
</comment>
<dbReference type="GO" id="GO:0006950">
    <property type="term" value="P:response to stress"/>
    <property type="evidence" value="ECO:0007669"/>
    <property type="project" value="UniProtKB-ARBA"/>
</dbReference>
<dbReference type="GO" id="GO:0006352">
    <property type="term" value="P:DNA-templated transcription initiation"/>
    <property type="evidence" value="ECO:0007669"/>
    <property type="project" value="InterPro"/>
</dbReference>
<dbReference type="InterPro" id="IPR039425">
    <property type="entry name" value="RNA_pol_sigma-70-like"/>
</dbReference>
<dbReference type="GO" id="GO:0016987">
    <property type="term" value="F:sigma factor activity"/>
    <property type="evidence" value="ECO:0007669"/>
    <property type="project" value="UniProtKB-KW"/>
</dbReference>
<keyword evidence="4 6" id="KW-0238">DNA-binding</keyword>
<dbReference type="InterPro" id="IPR014284">
    <property type="entry name" value="RNA_pol_sigma-70_dom"/>
</dbReference>
<dbReference type="InterPro" id="IPR013325">
    <property type="entry name" value="RNA_pol_sigma_r2"/>
</dbReference>
<dbReference type="InterPro" id="IPR013324">
    <property type="entry name" value="RNA_pol_sigma_r3/r4-like"/>
</dbReference>
<dbReference type="NCBIfam" id="TIGR02937">
    <property type="entry name" value="sigma70-ECF"/>
    <property type="match status" value="1"/>
</dbReference>
<name>A0A402A2C0_9CHLR</name>
<dbReference type="InterPro" id="IPR000838">
    <property type="entry name" value="RNA_pol_sigma70_ECF_CS"/>
</dbReference>
<dbReference type="RefSeq" id="WP_126580816.1">
    <property type="nucleotide sequence ID" value="NZ_BIFR01000001.1"/>
</dbReference>
<evidence type="ECO:0000313" key="10">
    <source>
        <dbReference type="Proteomes" id="UP000287352"/>
    </source>
</evidence>
<reference evidence="10" key="1">
    <citation type="submission" date="2018-12" db="EMBL/GenBank/DDBJ databases">
        <title>Tengunoibacter tsumagoiensis gen. nov., sp. nov., Dictyobacter kobayashii sp. nov., D. alpinus sp. nov., and D. joshuensis sp. nov. and description of Dictyobacteraceae fam. nov. within the order Ktedonobacterales isolated from Tengu-no-mugimeshi.</title>
        <authorList>
            <person name="Wang C.M."/>
            <person name="Zheng Y."/>
            <person name="Sakai Y."/>
            <person name="Toyoda A."/>
            <person name="Minakuchi Y."/>
            <person name="Abe K."/>
            <person name="Yokota A."/>
            <person name="Yabe S."/>
        </authorList>
    </citation>
    <scope>NUCLEOTIDE SEQUENCE [LARGE SCALE GENOMIC DNA]</scope>
    <source>
        <strain evidence="10">Uno3</strain>
    </source>
</reference>
<dbReference type="Gene3D" id="1.10.1740.10">
    <property type="match status" value="1"/>
</dbReference>
<feature type="domain" description="RNA polymerase sigma-70 region 2" evidence="7">
    <location>
        <begin position="16"/>
        <end position="82"/>
    </location>
</feature>
<dbReference type="SUPFAM" id="SSF88659">
    <property type="entry name" value="Sigma3 and sigma4 domains of RNA polymerase sigma factors"/>
    <property type="match status" value="1"/>
</dbReference>
<evidence type="ECO:0000313" key="9">
    <source>
        <dbReference type="EMBL" id="GCE13274.1"/>
    </source>
</evidence>
<dbReference type="PANTHER" id="PTHR43133:SF8">
    <property type="entry name" value="RNA POLYMERASE SIGMA FACTOR HI_1459-RELATED"/>
    <property type="match status" value="1"/>
</dbReference>
<dbReference type="CDD" id="cd06171">
    <property type="entry name" value="Sigma70_r4"/>
    <property type="match status" value="1"/>
</dbReference>
<keyword evidence="5 6" id="KW-0804">Transcription</keyword>
<evidence type="ECO:0000256" key="2">
    <source>
        <dbReference type="ARBA" id="ARBA00023015"/>
    </source>
</evidence>
<sequence>MVRVETKEQAWSFEQIYDEYKTPIYNYVYHLVGDREQADDLTQDTFLKAFRALPKMDANLKLSAWLYRIATNTAYDALRRRKLIAWLPWQDLDHEPADIEGADPQEIYGTTELVRAALRLMPQQYRAALLLYTQEGFSYSEIAQTLNIAESGVKMYLSRARQSFREQYRALEQGEAHHEMRASQGSAKRVP</sequence>
<evidence type="ECO:0000259" key="7">
    <source>
        <dbReference type="Pfam" id="PF04542"/>
    </source>
</evidence>
<keyword evidence="2 6" id="KW-0805">Transcription regulation</keyword>
<dbReference type="Pfam" id="PF08281">
    <property type="entry name" value="Sigma70_r4_2"/>
    <property type="match status" value="1"/>
</dbReference>
<evidence type="ECO:0000256" key="4">
    <source>
        <dbReference type="ARBA" id="ARBA00023125"/>
    </source>
</evidence>
<gene>
    <name evidence="9" type="primary">sigW_2</name>
    <name evidence="9" type="ORF">KTT_31330</name>
</gene>
<evidence type="ECO:0000259" key="8">
    <source>
        <dbReference type="Pfam" id="PF08281"/>
    </source>
</evidence>
<keyword evidence="3 6" id="KW-0731">Sigma factor</keyword>
<dbReference type="InterPro" id="IPR013249">
    <property type="entry name" value="RNA_pol_sigma70_r4_t2"/>
</dbReference>
<dbReference type="AlphaFoldDB" id="A0A402A2C0"/>
<evidence type="ECO:0000256" key="3">
    <source>
        <dbReference type="ARBA" id="ARBA00023082"/>
    </source>
</evidence>
<dbReference type="EMBL" id="BIFR01000001">
    <property type="protein sequence ID" value="GCE13274.1"/>
    <property type="molecule type" value="Genomic_DNA"/>
</dbReference>
<dbReference type="GO" id="GO:0003677">
    <property type="term" value="F:DNA binding"/>
    <property type="evidence" value="ECO:0007669"/>
    <property type="project" value="UniProtKB-KW"/>
</dbReference>